<dbReference type="GO" id="GO:0003824">
    <property type="term" value="F:catalytic activity"/>
    <property type="evidence" value="ECO:0007669"/>
    <property type="project" value="InterPro"/>
</dbReference>
<reference evidence="2" key="2">
    <citation type="submission" date="2020-06" db="EMBL/GenBank/DDBJ databases">
        <authorList>
            <person name="Sheffer M."/>
        </authorList>
    </citation>
    <scope>NUCLEOTIDE SEQUENCE</scope>
</reference>
<accession>A0A8T0EPC3</accession>
<evidence type="ECO:0000259" key="1">
    <source>
        <dbReference type="Pfam" id="PF14529"/>
    </source>
</evidence>
<evidence type="ECO:0000313" key="3">
    <source>
        <dbReference type="Proteomes" id="UP000807504"/>
    </source>
</evidence>
<dbReference type="EMBL" id="JABXBU010002072">
    <property type="protein sequence ID" value="KAF8777114.1"/>
    <property type="molecule type" value="Genomic_DNA"/>
</dbReference>
<dbReference type="Proteomes" id="UP000807504">
    <property type="component" value="Unassembled WGS sequence"/>
</dbReference>
<reference evidence="2" key="1">
    <citation type="journal article" date="2020" name="bioRxiv">
        <title>Chromosome-level reference genome of the European wasp spider Argiope bruennichi: a resource for studies on range expansion and evolutionary adaptation.</title>
        <authorList>
            <person name="Sheffer M.M."/>
            <person name="Hoppe A."/>
            <person name="Krehenwinkel H."/>
            <person name="Uhl G."/>
            <person name="Kuss A.W."/>
            <person name="Jensen L."/>
            <person name="Jensen C."/>
            <person name="Gillespie R.G."/>
            <person name="Hoff K.J."/>
            <person name="Prost S."/>
        </authorList>
    </citation>
    <scope>NUCLEOTIDE SEQUENCE</scope>
</reference>
<gene>
    <name evidence="2" type="ORF">HNY73_014035</name>
</gene>
<dbReference type="SUPFAM" id="SSF56219">
    <property type="entry name" value="DNase I-like"/>
    <property type="match status" value="1"/>
</dbReference>
<dbReference type="InterPro" id="IPR036691">
    <property type="entry name" value="Endo/exonu/phosph_ase_sf"/>
</dbReference>
<sequence>MTLDLLKSHKNLFFDQTHFWPLLQNVTNSLKIEINLAKSKVATTSLVQIAQTITPNIFLVQKPYVRNGRIEVLPCQWTSWLSGNGKAGILFLPSRSSPIFLASGENTVIVKIPNRDKPLTVISAYSSPAANTEETIKDLEEVHTKLQNENLIIGADMNAHIFRWGYRANNNRGYQVENFLAEKNL</sequence>
<dbReference type="InterPro" id="IPR005135">
    <property type="entry name" value="Endo/exonuclease/phosphatase"/>
</dbReference>
<protein>
    <recommendedName>
        <fullName evidence="1">Endonuclease/exonuclease/phosphatase domain-containing protein</fullName>
    </recommendedName>
</protein>
<evidence type="ECO:0000313" key="2">
    <source>
        <dbReference type="EMBL" id="KAF8777114.1"/>
    </source>
</evidence>
<keyword evidence="3" id="KW-1185">Reference proteome</keyword>
<dbReference type="Gene3D" id="3.60.10.10">
    <property type="entry name" value="Endonuclease/exonuclease/phosphatase"/>
    <property type="match status" value="1"/>
</dbReference>
<dbReference type="AlphaFoldDB" id="A0A8T0EPC3"/>
<feature type="domain" description="Endonuclease/exonuclease/phosphatase" evidence="1">
    <location>
        <begin position="120"/>
        <end position="185"/>
    </location>
</feature>
<comment type="caution">
    <text evidence="2">The sequence shown here is derived from an EMBL/GenBank/DDBJ whole genome shotgun (WGS) entry which is preliminary data.</text>
</comment>
<organism evidence="2 3">
    <name type="scientific">Argiope bruennichi</name>
    <name type="common">Wasp spider</name>
    <name type="synonym">Aranea bruennichi</name>
    <dbReference type="NCBI Taxonomy" id="94029"/>
    <lineage>
        <taxon>Eukaryota</taxon>
        <taxon>Metazoa</taxon>
        <taxon>Ecdysozoa</taxon>
        <taxon>Arthropoda</taxon>
        <taxon>Chelicerata</taxon>
        <taxon>Arachnida</taxon>
        <taxon>Araneae</taxon>
        <taxon>Araneomorphae</taxon>
        <taxon>Entelegynae</taxon>
        <taxon>Araneoidea</taxon>
        <taxon>Araneidae</taxon>
        <taxon>Argiope</taxon>
    </lineage>
</organism>
<dbReference type="Pfam" id="PF14529">
    <property type="entry name" value="Exo_endo_phos_2"/>
    <property type="match status" value="1"/>
</dbReference>
<name>A0A8T0EPC3_ARGBR</name>
<proteinExistence type="predicted"/>